<proteinExistence type="predicted"/>
<reference evidence="2" key="1">
    <citation type="submission" date="2021-02" db="EMBL/GenBank/DDBJ databases">
        <authorList>
            <person name="Dougan E. K."/>
            <person name="Rhodes N."/>
            <person name="Thang M."/>
            <person name="Chan C."/>
        </authorList>
    </citation>
    <scope>NUCLEOTIDE SEQUENCE</scope>
</reference>
<name>A0A813IZG7_POLGL</name>
<dbReference type="AlphaFoldDB" id="A0A813IZG7"/>
<feature type="region of interest" description="Disordered" evidence="1">
    <location>
        <begin position="1"/>
        <end position="57"/>
    </location>
</feature>
<dbReference type="EMBL" id="CAJNNW010016361">
    <property type="protein sequence ID" value="CAE8658948.1"/>
    <property type="molecule type" value="Genomic_DNA"/>
</dbReference>
<evidence type="ECO:0000313" key="2">
    <source>
        <dbReference type="EMBL" id="CAE8658948.1"/>
    </source>
</evidence>
<gene>
    <name evidence="2" type="ORF">PGLA2088_LOCUS13632</name>
</gene>
<accession>A0A813IZG7</accession>
<feature type="non-terminal residue" evidence="2">
    <location>
        <position position="1"/>
    </location>
</feature>
<evidence type="ECO:0000313" key="3">
    <source>
        <dbReference type="Proteomes" id="UP000626109"/>
    </source>
</evidence>
<protein>
    <submittedName>
        <fullName evidence="2">Uncharacterized protein</fullName>
    </submittedName>
</protein>
<sequence length="171" mass="19237">VPAPKVSAARTGPLGPPPPADKRALRLRRLAHSYSELPPVKEDQAASPNKPKKWPGLLLMEIPKDPTKMPNEHSHRRDELDQKIATIHHSLSDPALRPLSEMKAQTFNYDHASEGWGISEAQSQFFPRSNQKVKELGGGKDQGFATRPYDDLYHHREAMIRQKAMLRKIGV</sequence>
<dbReference type="Proteomes" id="UP000626109">
    <property type="component" value="Unassembled WGS sequence"/>
</dbReference>
<comment type="caution">
    <text evidence="2">The sequence shown here is derived from an EMBL/GenBank/DDBJ whole genome shotgun (WGS) entry which is preliminary data.</text>
</comment>
<organism evidence="2 3">
    <name type="scientific">Polarella glacialis</name>
    <name type="common">Dinoflagellate</name>
    <dbReference type="NCBI Taxonomy" id="89957"/>
    <lineage>
        <taxon>Eukaryota</taxon>
        <taxon>Sar</taxon>
        <taxon>Alveolata</taxon>
        <taxon>Dinophyceae</taxon>
        <taxon>Suessiales</taxon>
        <taxon>Suessiaceae</taxon>
        <taxon>Polarella</taxon>
    </lineage>
</organism>
<evidence type="ECO:0000256" key="1">
    <source>
        <dbReference type="SAM" id="MobiDB-lite"/>
    </source>
</evidence>